<feature type="transmembrane region" description="Helical" evidence="8">
    <location>
        <begin position="231"/>
        <end position="256"/>
    </location>
</feature>
<dbReference type="GO" id="GO:0010041">
    <property type="term" value="P:response to iron(III) ion"/>
    <property type="evidence" value="ECO:0007669"/>
    <property type="project" value="TreeGrafter"/>
</dbReference>
<evidence type="ECO:0000256" key="4">
    <source>
        <dbReference type="ARBA" id="ARBA00022679"/>
    </source>
</evidence>
<evidence type="ECO:0000313" key="10">
    <source>
        <dbReference type="EMBL" id="KPJ51729.1"/>
    </source>
</evidence>
<keyword evidence="6 8" id="KW-1133">Transmembrane helix</keyword>
<evidence type="ECO:0000259" key="9">
    <source>
        <dbReference type="PROSITE" id="PS51820"/>
    </source>
</evidence>
<protein>
    <recommendedName>
        <fullName evidence="9">PA14 domain-containing protein</fullName>
    </recommendedName>
</protein>
<feature type="transmembrane region" description="Helical" evidence="8">
    <location>
        <begin position="431"/>
        <end position="453"/>
    </location>
</feature>
<dbReference type="InterPro" id="IPR011658">
    <property type="entry name" value="PA14_dom"/>
</dbReference>
<feature type="transmembrane region" description="Helical" evidence="8">
    <location>
        <begin position="175"/>
        <end position="192"/>
    </location>
</feature>
<evidence type="ECO:0000256" key="7">
    <source>
        <dbReference type="ARBA" id="ARBA00023136"/>
    </source>
</evidence>
<feature type="transmembrane region" description="Helical" evidence="8">
    <location>
        <begin position="73"/>
        <end position="90"/>
    </location>
</feature>
<dbReference type="PANTHER" id="PTHR33908">
    <property type="entry name" value="MANNOSYLTRANSFERASE YKCB-RELATED"/>
    <property type="match status" value="1"/>
</dbReference>
<feature type="transmembrane region" description="Helical" evidence="8">
    <location>
        <begin position="199"/>
        <end position="219"/>
    </location>
</feature>
<evidence type="ECO:0000256" key="6">
    <source>
        <dbReference type="ARBA" id="ARBA00022989"/>
    </source>
</evidence>
<gene>
    <name evidence="10" type="ORF">AMJ39_09410</name>
</gene>
<feature type="transmembrane region" description="Helical" evidence="8">
    <location>
        <begin position="401"/>
        <end position="419"/>
    </location>
</feature>
<evidence type="ECO:0000256" key="5">
    <source>
        <dbReference type="ARBA" id="ARBA00022692"/>
    </source>
</evidence>
<dbReference type="InterPro" id="IPR050297">
    <property type="entry name" value="LipidA_mod_glycosyltrf_83"/>
</dbReference>
<sequence>MKRAVVLLGLSAVIAGQVVLRSRFAAGGPLIVGMWLIGVGLLASFALPAGGARTWRSGRRDLPRRMRPPAGELLILLAIVVIALGLRLYGLRDFPPGCHIDEADNGLLAQRLLQGGWFPVYTEVGNGKATLHFYFIALAFRLLGVSTWSIRVVSAIVGALSIIPFYFLARAGFGPATGLAASFVLAVSRWHITFSRVGYDAVLAILFAVFVFLFLFVALEYWKRRDFVLGGAFLGLGLYTYMAFRLIPAAIAGVLLREAVVEWRRLRAHMPAVVTGAAVALIVVAPLGLYAATHWDIFMFRTGQVYLGSHVPGDQFLPALWENVKMTLRMFNLRGDGNGRHNLPDAPMLDDISAGLMLLGVLLLVRRIHERAAFLFLLWFGVMLLPGILSIEAPQALRNSGTIPALALCVGLSIARFGQFMRRGRGSISRIIGIAVPVALLLGIAALNVDAYFRKQATSPRVWESFDLGETGVGRHVKRSIDRASVFVDASYWGYPVIRFEAGEGAEYLPFRTADLPLTQDVIQVAGKEEFLFLFPPVPTYRSLLEAYYPEGRGQEFRDPFERPLYVAFEVSRDQVIGSQGLVATCTPRDRSEGEEALVKRTPGVEIPAGLSADREYRGRWEGSIVIREDGRYAFGARSTIPVSITVGGREVYWGFASPRGPRLGRGVLLARGTYSFVARSPRIGAEDEIEVVWEDVRGDRGGIPVDQFFVRSFGHGLLGTYWQDASWEEEPEGEPGYRRVDPEIYFYWHIPPFMPRGPFRVEWIGEIDIERPGEYRFKVEAIDVGQLWIDGEQLLGEASYPGERVEGMKELTAGRHQIRMRLASVGSYPTMRLWWIPPEGEESVVPWSVFYPPPPEFVD</sequence>
<dbReference type="SUPFAM" id="SSF56988">
    <property type="entry name" value="Anthrax protective antigen"/>
    <property type="match status" value="1"/>
</dbReference>
<comment type="subcellular location">
    <subcellularLocation>
        <location evidence="1">Cell membrane</location>
        <topology evidence="1">Multi-pass membrane protein</topology>
    </subcellularLocation>
</comment>
<dbReference type="AlphaFoldDB" id="A0A0S7WNJ3"/>
<dbReference type="InterPro" id="IPR037524">
    <property type="entry name" value="PA14/GLEYA"/>
</dbReference>
<feature type="transmembrane region" description="Helical" evidence="8">
    <location>
        <begin position="129"/>
        <end position="145"/>
    </location>
</feature>
<dbReference type="GO" id="GO:0005886">
    <property type="term" value="C:plasma membrane"/>
    <property type="evidence" value="ECO:0007669"/>
    <property type="project" value="UniProtKB-SubCell"/>
</dbReference>
<proteinExistence type="predicted"/>
<dbReference type="Pfam" id="PF13231">
    <property type="entry name" value="PMT_2"/>
    <property type="match status" value="1"/>
</dbReference>
<evidence type="ECO:0000256" key="1">
    <source>
        <dbReference type="ARBA" id="ARBA00004651"/>
    </source>
</evidence>
<organism evidence="10 11">
    <name type="scientific">candidate division TA06 bacterium DG_24</name>
    <dbReference type="NCBI Taxonomy" id="1703770"/>
    <lineage>
        <taxon>Bacteria</taxon>
        <taxon>Bacteria division TA06</taxon>
    </lineage>
</organism>
<feature type="domain" description="PA14" evidence="9">
    <location>
        <begin position="713"/>
        <end position="850"/>
    </location>
</feature>
<comment type="caution">
    <text evidence="10">The sequence shown here is derived from an EMBL/GenBank/DDBJ whole genome shotgun (WGS) entry which is preliminary data.</text>
</comment>
<keyword evidence="2" id="KW-1003">Cell membrane</keyword>
<reference evidence="10 11" key="1">
    <citation type="journal article" date="2015" name="Microbiome">
        <title>Genomic resolution of linkages in carbon, nitrogen, and sulfur cycling among widespread estuary sediment bacteria.</title>
        <authorList>
            <person name="Baker B.J."/>
            <person name="Lazar C.S."/>
            <person name="Teske A.P."/>
            <person name="Dick G.J."/>
        </authorList>
    </citation>
    <scope>NUCLEOTIDE SEQUENCE [LARGE SCALE GENOMIC DNA]</scope>
    <source>
        <strain evidence="10">DG_24</strain>
    </source>
</reference>
<name>A0A0S7WNJ3_UNCT6</name>
<dbReference type="Proteomes" id="UP000052008">
    <property type="component" value="Unassembled WGS sequence"/>
</dbReference>
<dbReference type="STRING" id="1703770.AMJ39_09410"/>
<keyword evidence="5 8" id="KW-0812">Transmembrane</keyword>
<feature type="transmembrane region" description="Helical" evidence="8">
    <location>
        <begin position="372"/>
        <end position="389"/>
    </location>
</feature>
<keyword evidence="4" id="KW-0808">Transferase</keyword>
<evidence type="ECO:0000256" key="2">
    <source>
        <dbReference type="ARBA" id="ARBA00022475"/>
    </source>
</evidence>
<dbReference type="Pfam" id="PF07691">
    <property type="entry name" value="PA14"/>
    <property type="match status" value="1"/>
</dbReference>
<accession>A0A0S7WNJ3</accession>
<dbReference type="PANTHER" id="PTHR33908:SF3">
    <property type="entry name" value="UNDECAPRENYL PHOSPHATE-ALPHA-4-AMINO-4-DEOXY-L-ARABINOSE ARABINOSYL TRANSFERASE"/>
    <property type="match status" value="1"/>
</dbReference>
<evidence type="ECO:0000256" key="8">
    <source>
        <dbReference type="SAM" id="Phobius"/>
    </source>
</evidence>
<dbReference type="SMART" id="SM00758">
    <property type="entry name" value="PA14"/>
    <property type="match status" value="1"/>
</dbReference>
<dbReference type="InterPro" id="IPR038731">
    <property type="entry name" value="RgtA/B/C-like"/>
</dbReference>
<evidence type="ECO:0000256" key="3">
    <source>
        <dbReference type="ARBA" id="ARBA00022676"/>
    </source>
</evidence>
<keyword evidence="7 8" id="KW-0472">Membrane</keyword>
<dbReference type="PROSITE" id="PS51820">
    <property type="entry name" value="PA14"/>
    <property type="match status" value="1"/>
</dbReference>
<feature type="transmembrane region" description="Helical" evidence="8">
    <location>
        <begin position="31"/>
        <end position="52"/>
    </location>
</feature>
<dbReference type="GO" id="GO:0009103">
    <property type="term" value="P:lipopolysaccharide biosynthetic process"/>
    <property type="evidence" value="ECO:0007669"/>
    <property type="project" value="UniProtKB-ARBA"/>
</dbReference>
<feature type="transmembrane region" description="Helical" evidence="8">
    <location>
        <begin position="268"/>
        <end position="292"/>
    </location>
</feature>
<dbReference type="Gene3D" id="3.90.182.10">
    <property type="entry name" value="Toxin - Anthrax Protective Antigen,domain 1"/>
    <property type="match status" value="1"/>
</dbReference>
<keyword evidence="3" id="KW-0328">Glycosyltransferase</keyword>
<dbReference type="GO" id="GO:0016763">
    <property type="term" value="F:pentosyltransferase activity"/>
    <property type="evidence" value="ECO:0007669"/>
    <property type="project" value="TreeGrafter"/>
</dbReference>
<evidence type="ECO:0000313" key="11">
    <source>
        <dbReference type="Proteomes" id="UP000052008"/>
    </source>
</evidence>
<dbReference type="EMBL" id="LIZS01000101">
    <property type="protein sequence ID" value="KPJ51729.1"/>
    <property type="molecule type" value="Genomic_DNA"/>
</dbReference>